<sequence>MDKQLYINILDVLQQSNAIDKMVDIKPAFDQELDTQEKRKNFKAQLDYLVAQGLIVTDGKYDFLGWQLLNGLYPVEGKKIEARLAGKWQSHIAYKRGVKGEPPIIPMAAPALAPVARLGLYDAPSAAPSLTPGVGPQQLAEPPLTAETDATPAANSNDDSDFLPFKIKNPLQARSNNSNVNLKPEYFAPLKAKAEEAQTELNSDNFLKEDDFLPFKNKTIPAEELEYENRFFREADFLPANTKRANAAAASTGNNLLNSNPFASESTGTLTAATPEPEKAPLPPAKIPEVPQEFSPLKVTYSPPRVDVKPMVLTAKPFKPAPVNTPPESKTAPVAPLPPQLTRPEPALPGAVTPPAATMPEPVPGPPIVPPAAPWRSMRSDPDEPILTARTASLLAAQPLPEPEAQTPIAAVEPEVVKELAQPKVVKFAPPGAPTPKLADAAPPQRNIVLPPPSNYTQMRFDTDNNPFADLSTIYLANDEDKPKTLNLATLLKWAIAIAVFMGLVLVYLLTKKRY</sequence>
<evidence type="ECO:0000256" key="2">
    <source>
        <dbReference type="SAM" id="Phobius"/>
    </source>
</evidence>
<gene>
    <name evidence="3" type="ORF">BDD43_5144</name>
</gene>
<accession>A0A495J815</accession>
<feature type="region of interest" description="Disordered" evidence="1">
    <location>
        <begin position="258"/>
        <end position="278"/>
    </location>
</feature>
<feature type="transmembrane region" description="Helical" evidence="2">
    <location>
        <begin position="491"/>
        <end position="510"/>
    </location>
</feature>
<keyword evidence="2" id="KW-0472">Membrane</keyword>
<feature type="region of interest" description="Disordered" evidence="1">
    <location>
        <begin position="319"/>
        <end position="354"/>
    </location>
</feature>
<evidence type="ECO:0000256" key="1">
    <source>
        <dbReference type="SAM" id="MobiDB-lite"/>
    </source>
</evidence>
<dbReference type="RefSeq" id="WP_121200832.1">
    <property type="nucleotide sequence ID" value="NZ_RBKU01000001.1"/>
</dbReference>
<organism evidence="3 4">
    <name type="scientific">Mucilaginibacter gracilis</name>
    <dbReference type="NCBI Taxonomy" id="423350"/>
    <lineage>
        <taxon>Bacteria</taxon>
        <taxon>Pseudomonadati</taxon>
        <taxon>Bacteroidota</taxon>
        <taxon>Sphingobacteriia</taxon>
        <taxon>Sphingobacteriales</taxon>
        <taxon>Sphingobacteriaceae</taxon>
        <taxon>Mucilaginibacter</taxon>
    </lineage>
</organism>
<dbReference type="EMBL" id="RBKU01000001">
    <property type="protein sequence ID" value="RKR84891.1"/>
    <property type="molecule type" value="Genomic_DNA"/>
</dbReference>
<keyword evidence="2" id="KW-1133">Transmembrane helix</keyword>
<evidence type="ECO:0000313" key="3">
    <source>
        <dbReference type="EMBL" id="RKR84891.1"/>
    </source>
</evidence>
<feature type="region of interest" description="Disordered" evidence="1">
    <location>
        <begin position="129"/>
        <end position="162"/>
    </location>
</feature>
<reference evidence="3 4" key="1">
    <citation type="submission" date="2018-10" db="EMBL/GenBank/DDBJ databases">
        <title>Genomic Encyclopedia of Archaeal and Bacterial Type Strains, Phase II (KMG-II): from individual species to whole genera.</title>
        <authorList>
            <person name="Goeker M."/>
        </authorList>
    </citation>
    <scope>NUCLEOTIDE SEQUENCE [LARGE SCALE GENOMIC DNA]</scope>
    <source>
        <strain evidence="3 4">DSM 18602</strain>
    </source>
</reference>
<protein>
    <submittedName>
        <fullName evidence="3">Uncharacterized protein</fullName>
    </submittedName>
</protein>
<keyword evidence="2" id="KW-0812">Transmembrane</keyword>
<comment type="caution">
    <text evidence="3">The sequence shown here is derived from an EMBL/GenBank/DDBJ whole genome shotgun (WGS) entry which is preliminary data.</text>
</comment>
<keyword evidence="4" id="KW-1185">Reference proteome</keyword>
<evidence type="ECO:0000313" key="4">
    <source>
        <dbReference type="Proteomes" id="UP000268007"/>
    </source>
</evidence>
<name>A0A495J815_9SPHI</name>
<dbReference type="Proteomes" id="UP000268007">
    <property type="component" value="Unassembled WGS sequence"/>
</dbReference>
<proteinExistence type="predicted"/>
<dbReference type="AlphaFoldDB" id="A0A495J815"/>
<dbReference type="OrthoDB" id="800065at2"/>